<dbReference type="EMBL" id="PQIB02000007">
    <property type="protein sequence ID" value="RLN09373.1"/>
    <property type="molecule type" value="Genomic_DNA"/>
</dbReference>
<gene>
    <name evidence="3" type="ORF">C2845_PM11G22920</name>
</gene>
<organism evidence="3 4">
    <name type="scientific">Panicum miliaceum</name>
    <name type="common">Proso millet</name>
    <name type="synonym">Broomcorn millet</name>
    <dbReference type="NCBI Taxonomy" id="4540"/>
    <lineage>
        <taxon>Eukaryota</taxon>
        <taxon>Viridiplantae</taxon>
        <taxon>Streptophyta</taxon>
        <taxon>Embryophyta</taxon>
        <taxon>Tracheophyta</taxon>
        <taxon>Spermatophyta</taxon>
        <taxon>Magnoliopsida</taxon>
        <taxon>Liliopsida</taxon>
        <taxon>Poales</taxon>
        <taxon>Poaceae</taxon>
        <taxon>PACMAD clade</taxon>
        <taxon>Panicoideae</taxon>
        <taxon>Panicodae</taxon>
        <taxon>Paniceae</taxon>
        <taxon>Panicinae</taxon>
        <taxon>Panicum</taxon>
        <taxon>Panicum sect. Panicum</taxon>
    </lineage>
</organism>
<dbReference type="AlphaFoldDB" id="A0A3L6RWA6"/>
<keyword evidence="2" id="KW-0472">Membrane</keyword>
<evidence type="ECO:0000313" key="4">
    <source>
        <dbReference type="Proteomes" id="UP000275267"/>
    </source>
</evidence>
<protein>
    <submittedName>
        <fullName evidence="3">Uncharacterized protein</fullName>
    </submittedName>
</protein>
<accession>A0A3L6RWA6</accession>
<sequence>MAHQVLTAGYLIGSAWSEPERRALQSPLQPADSSVSTSLDQTMMRRKISSVLFLLLLLLVVAASCALSVSASRSSHPPGPAWARQGEEGRRVQATAAAARASRRLGQRLPVKQPPSPNPNGMTTMVKPGPPPAPSC</sequence>
<evidence type="ECO:0000313" key="3">
    <source>
        <dbReference type="EMBL" id="RLN09373.1"/>
    </source>
</evidence>
<keyword evidence="2" id="KW-1133">Transmembrane helix</keyword>
<keyword evidence="2" id="KW-0812">Transmembrane</keyword>
<feature type="region of interest" description="Disordered" evidence="1">
    <location>
        <begin position="69"/>
        <end position="136"/>
    </location>
</feature>
<feature type="transmembrane region" description="Helical" evidence="2">
    <location>
        <begin position="51"/>
        <end position="71"/>
    </location>
</feature>
<comment type="caution">
    <text evidence="3">The sequence shown here is derived from an EMBL/GenBank/DDBJ whole genome shotgun (WGS) entry which is preliminary data.</text>
</comment>
<name>A0A3L6RWA6_PANMI</name>
<reference evidence="4" key="1">
    <citation type="journal article" date="2019" name="Nat. Commun.">
        <title>The genome of broomcorn millet.</title>
        <authorList>
            <person name="Zou C."/>
            <person name="Miki D."/>
            <person name="Li D."/>
            <person name="Tang Q."/>
            <person name="Xiao L."/>
            <person name="Rajput S."/>
            <person name="Deng P."/>
            <person name="Jia W."/>
            <person name="Huang R."/>
            <person name="Zhang M."/>
            <person name="Sun Y."/>
            <person name="Hu J."/>
            <person name="Fu X."/>
            <person name="Schnable P.S."/>
            <person name="Li F."/>
            <person name="Zhang H."/>
            <person name="Feng B."/>
            <person name="Zhu X."/>
            <person name="Liu R."/>
            <person name="Schnable J.C."/>
            <person name="Zhu J.-K."/>
            <person name="Zhang H."/>
        </authorList>
    </citation>
    <scope>NUCLEOTIDE SEQUENCE [LARGE SCALE GENOMIC DNA]</scope>
</reference>
<evidence type="ECO:0000256" key="2">
    <source>
        <dbReference type="SAM" id="Phobius"/>
    </source>
</evidence>
<keyword evidence="4" id="KW-1185">Reference proteome</keyword>
<proteinExistence type="predicted"/>
<evidence type="ECO:0000256" key="1">
    <source>
        <dbReference type="SAM" id="MobiDB-lite"/>
    </source>
</evidence>
<dbReference type="OrthoDB" id="10593642at2759"/>
<dbReference type="Proteomes" id="UP000275267">
    <property type="component" value="Unassembled WGS sequence"/>
</dbReference>